<proteinExistence type="predicted"/>
<sequence>MLKPSLPHEAYILREADRCTPNNPSWTWTGEPFGRSYAEIDGGAYVAIDHIDNTLTVIGPVRTLP</sequence>
<comment type="caution">
    <text evidence="1">The sequence shown here is derived from an EMBL/GenBank/DDBJ whole genome shotgun (WGS) entry which is preliminary data.</text>
</comment>
<evidence type="ECO:0000313" key="2">
    <source>
        <dbReference type="Proteomes" id="UP001168338"/>
    </source>
</evidence>
<reference evidence="1" key="1">
    <citation type="submission" date="2019-05" db="EMBL/GenBank/DDBJ databases">
        <title>Methanoculleus sp. FWC-SCC1, a methanogenic archaeon isolated from deep marine cold seep.</title>
        <authorList>
            <person name="Chen Y.-W."/>
            <person name="Chen S.-C."/>
            <person name="Teng N.-H."/>
            <person name="Lai M.-C."/>
        </authorList>
    </citation>
    <scope>NUCLEOTIDE SEQUENCE</scope>
    <source>
        <strain evidence="1">FWC-SCC1</strain>
    </source>
</reference>
<dbReference type="RefSeq" id="WP_301663252.1">
    <property type="nucleotide sequence ID" value="NZ_VCYH01000002.1"/>
</dbReference>
<name>A0ABT8M8A3_9EURY</name>
<accession>A0ABT8M8A3</accession>
<dbReference type="EMBL" id="VCYH01000002">
    <property type="protein sequence ID" value="MDN7024164.1"/>
    <property type="molecule type" value="Genomic_DNA"/>
</dbReference>
<protein>
    <submittedName>
        <fullName evidence="1">Uncharacterized protein</fullName>
    </submittedName>
</protein>
<organism evidence="1 2">
    <name type="scientific">Methanoculleus frigidifontis</name>
    <dbReference type="NCBI Taxonomy" id="2584085"/>
    <lineage>
        <taxon>Archaea</taxon>
        <taxon>Methanobacteriati</taxon>
        <taxon>Methanobacteriota</taxon>
        <taxon>Stenosarchaea group</taxon>
        <taxon>Methanomicrobia</taxon>
        <taxon>Methanomicrobiales</taxon>
        <taxon>Methanomicrobiaceae</taxon>
        <taxon>Methanoculleus</taxon>
    </lineage>
</organism>
<dbReference type="Proteomes" id="UP001168338">
    <property type="component" value="Unassembled WGS sequence"/>
</dbReference>
<keyword evidence="2" id="KW-1185">Reference proteome</keyword>
<gene>
    <name evidence="1" type="ORF">FGU65_04540</name>
</gene>
<evidence type="ECO:0000313" key="1">
    <source>
        <dbReference type="EMBL" id="MDN7024164.1"/>
    </source>
</evidence>